<feature type="compositionally biased region" description="Low complexity" evidence="1">
    <location>
        <begin position="1967"/>
        <end position="1978"/>
    </location>
</feature>
<feature type="domain" description="Immunoglobulin" evidence="2">
    <location>
        <begin position="34"/>
        <end position="134"/>
    </location>
</feature>
<feature type="region of interest" description="Disordered" evidence="1">
    <location>
        <begin position="1034"/>
        <end position="1072"/>
    </location>
</feature>
<feature type="compositionally biased region" description="Polar residues" evidence="1">
    <location>
        <begin position="1198"/>
        <end position="1214"/>
    </location>
</feature>
<dbReference type="InterPro" id="IPR036179">
    <property type="entry name" value="Ig-like_dom_sf"/>
</dbReference>
<feature type="compositionally biased region" description="Basic and acidic residues" evidence="1">
    <location>
        <begin position="1850"/>
        <end position="1859"/>
    </location>
</feature>
<dbReference type="SUPFAM" id="SSF48726">
    <property type="entry name" value="Immunoglobulin"/>
    <property type="match status" value="2"/>
</dbReference>
<proteinExistence type="predicted"/>
<feature type="compositionally biased region" description="Basic and acidic residues" evidence="1">
    <location>
        <begin position="1790"/>
        <end position="1805"/>
    </location>
</feature>
<feature type="compositionally biased region" description="Basic and acidic residues" evidence="1">
    <location>
        <begin position="1982"/>
        <end position="1991"/>
    </location>
</feature>
<feature type="compositionally biased region" description="Low complexity" evidence="1">
    <location>
        <begin position="1861"/>
        <end position="1873"/>
    </location>
</feature>
<evidence type="ECO:0000256" key="1">
    <source>
        <dbReference type="SAM" id="MobiDB-lite"/>
    </source>
</evidence>
<dbReference type="Proteomes" id="UP000663868">
    <property type="component" value="Unassembled WGS sequence"/>
</dbReference>
<name>A0A818WCN1_9BILA</name>
<feature type="compositionally biased region" description="Polar residues" evidence="1">
    <location>
        <begin position="1035"/>
        <end position="1072"/>
    </location>
</feature>
<feature type="region of interest" description="Disordered" evidence="1">
    <location>
        <begin position="937"/>
        <end position="969"/>
    </location>
</feature>
<dbReference type="EMBL" id="CAJOBB010000644">
    <property type="protein sequence ID" value="CAF3722380.1"/>
    <property type="molecule type" value="Genomic_DNA"/>
</dbReference>
<feature type="region of interest" description="Disordered" evidence="1">
    <location>
        <begin position="1561"/>
        <end position="1899"/>
    </location>
</feature>
<protein>
    <recommendedName>
        <fullName evidence="2">Immunoglobulin domain-containing protein</fullName>
    </recommendedName>
</protein>
<reference evidence="3" key="1">
    <citation type="submission" date="2021-02" db="EMBL/GenBank/DDBJ databases">
        <authorList>
            <person name="Nowell W R."/>
        </authorList>
    </citation>
    <scope>NUCLEOTIDE SEQUENCE</scope>
</reference>
<feature type="compositionally biased region" description="Polar residues" evidence="1">
    <location>
        <begin position="1536"/>
        <end position="1549"/>
    </location>
</feature>
<feature type="compositionally biased region" description="Basic and acidic residues" evidence="1">
    <location>
        <begin position="1706"/>
        <end position="1715"/>
    </location>
</feature>
<feature type="compositionally biased region" description="Basic and acidic residues" evidence="1">
    <location>
        <begin position="1928"/>
        <end position="1937"/>
    </location>
</feature>
<feature type="region of interest" description="Disordered" evidence="1">
    <location>
        <begin position="1967"/>
        <end position="2144"/>
    </location>
</feature>
<feature type="compositionally biased region" description="Basic and acidic residues" evidence="1">
    <location>
        <begin position="1487"/>
        <end position="1497"/>
    </location>
</feature>
<feature type="compositionally biased region" description="Polar residues" evidence="1">
    <location>
        <begin position="1583"/>
        <end position="1612"/>
    </location>
</feature>
<evidence type="ECO:0000313" key="3">
    <source>
        <dbReference type="EMBL" id="CAF3722380.1"/>
    </source>
</evidence>
<dbReference type="Gene3D" id="2.60.40.10">
    <property type="entry name" value="Immunoglobulins"/>
    <property type="match status" value="2"/>
</dbReference>
<comment type="caution">
    <text evidence="3">The sequence shown here is derived from an EMBL/GenBank/DDBJ whole genome shotgun (WGS) entry which is preliminary data.</text>
</comment>
<feature type="compositionally biased region" description="Low complexity" evidence="1">
    <location>
        <begin position="1671"/>
        <end position="1690"/>
    </location>
</feature>
<feature type="compositionally biased region" description="Basic and acidic residues" evidence="1">
    <location>
        <begin position="1814"/>
        <end position="1832"/>
    </location>
</feature>
<feature type="region of interest" description="Disordered" evidence="1">
    <location>
        <begin position="1474"/>
        <end position="1549"/>
    </location>
</feature>
<feature type="region of interest" description="Disordered" evidence="1">
    <location>
        <begin position="1196"/>
        <end position="1232"/>
    </location>
</feature>
<feature type="region of interest" description="Disordered" evidence="1">
    <location>
        <begin position="803"/>
        <end position="833"/>
    </location>
</feature>
<evidence type="ECO:0000313" key="4">
    <source>
        <dbReference type="Proteomes" id="UP000663868"/>
    </source>
</evidence>
<feature type="region of interest" description="Disordered" evidence="1">
    <location>
        <begin position="1912"/>
        <end position="1940"/>
    </location>
</feature>
<sequence>MAFNEERIPKFIHVDEEDKSKENTLILFGFEQELKSITVRHGDSARFEAKIRLLSTTSNIQIDRSLLNIQWRLNDIPIISDEKSRYRFDSLPGENLYWMDIRQCEQEDEGVYTISISYDHEKFHDESSAYLFVDSFITEKEEQPDQISQQDLSADDTWHSATSLDRFIPPTITRPLQSIYRCSPNKKLQLQVEYFSPSVQCHCTWQVQYLNSIAPQPVQDSSIINTNYSSILTINSMTSQLQGTYIFHVENVYGRAMTQTHVIVDKDSSDDELEYQEVSEEPIMKTQTVDDNSYLQVIGSQGKSTSVLHQMPLNETNEYEEIKVHIPGGETDDINIHTEHTPPTTILSTYNDQSIHMPITEDISNDTYEIEDTITTITLNKSQSKFEIQSQNETKFMQPSTSTTTETVETYSYEDIPQTTEATVDKSSSQSANNYITTTRTTEIISSAPDSFYEDLSNANQWSDFIPEGNNFSSTSSFLSSSRASHISNALPSVNEHEYEQYVAHPIDQRLAIASSGISGQALTISQPTVAADYPLLDQTGMSINQFRRSEAAQSYEYKSSADIQQESGAPKRTTAMSTGALDEEPVETSINISHMHQQQSSGTKQKATSISQPSVTTDFPILDETAVQLDQLQRSGLPQSVTYKPSTNIQQSERSILTTTSVFGQEEPAEETSITFNQFTQPILKTSSEYSLSQQQASSTLQPSTAIDLPILDETTIHKTTLPLDQEEFTHLPQITGKDISSFEATKQHATSVIQPSASTDLPILDETSVHLSQLHRSDVPQKIQYKAPTDIQPSIGTIHKTTSALSQEESSQDTSVNVGQLRQPSATGYSTTEVTKQQLSSIIQPTTITDISTLDETTIHLDHLPTTDTTLKTTKSLSQEKSSQVSPIIQRSTATDLPILDETAVHLDQIQRTDTPQAFQYKAPAGIQPSAATIHKTASTLSQEDSSQETSVNVGQLRQPSVKGLPTTELPRQRASSILQPSAATDLPILDETAVHLGQIQRTDTPQAFQYKAPAGIQPSTGTIHKTALALSQEESSQDTSVNVGQLRQPSATGYSTTEVTKQQESSITQPTTVSDLSTLDETTIHLDQVPSTYTQQSTDTTLTTTSTFTQETTISVDQLPQSSSKDLPITELPRQRASSILQPSTATDLPILDETAVHLGQLQRTDTPQAVQYKAPAGIQPSTGTIHKTALALSQEESSQDTSVNVGQLRQPSAKGVPTPEVKPSTVTDLPISDETSVHLDQVPPTYTQPSADTIIKTTPALGQEESLLETSFNINQLPQPSASGYSITEVTEQQVLSVIQPSATTDLPILDETTVHLDQIHRTDTPQTIQYKAPADIQPSTGSLILSTSATGAEELPSEQSIMVGQMRQQQPQATKQQATSVSQPSFATDVPIFDESAIQLDQIQRSQLSQSVEQKTSTTIQSSTVSNVESTSTDLTQISRPIAENQITSDAIQPSTVTDLRISDETTIHRDQIQPSIIPQTIEDKAPSDRESSAGTIHKTVSALGQEESSEETSIKVSQLRQPSAKDLPKQQETSAVQPSAVSDLTISNETTVQVDQVQPSVKPQVAQEKTPADRESSAGTINKTISAFSQQESSEETSINVSQLRQPSAKDLPTTEETKQQETSTIKSTAVTEVPISDETTAHVDEVQTSTIPAEQPKVPEASKAAEQPKPVEQQEQVEQPKAAESTKQTEQPKVVEVPKPAEETKVAEAPKPVEQPTPVEQQKQVEQPKAAESTKQTEQPKVVEVPKPAEQPKVVEVPKPAEETKVVEVPNPAEQPKVAEAPKTAEETKVHEEPKPVEQPKVVEATKPVEETKVVEAPKPAEEQKVAAAPISVEQPKVAEASKPAEETKPTDVPKPVEQPKVVEAPKPAEEQKVAEAPKPVEQPKVIEVPKPAEETTVAEVLKSVEQQKQVEQPKVAESAKPTEETKVVETPKPVEQPKVIEVPKPAEETTVAEVLKSVEQQKQVEQPKVAESTKPVEETKVVEVPKPAEQPKVAEAPKAAEQPKVVEATKPVEETKVVEAPKPVEEQKVAEAPKPVEQPKVAEIPKPAEVTKVVETPKPVEQQKAVEATKSAEQAEVVELPKTVEQQKPVEQPKADEAPKLPQPVQENAPTDIKPSVDAILKTTSTVDQEEPSQET</sequence>
<feature type="compositionally biased region" description="Polar residues" evidence="1">
    <location>
        <begin position="938"/>
        <end position="961"/>
    </location>
</feature>
<feature type="non-terminal residue" evidence="3">
    <location>
        <position position="1"/>
    </location>
</feature>
<gene>
    <name evidence="3" type="ORF">KXQ929_LOCUS12493</name>
</gene>
<accession>A0A818WCN1</accession>
<feature type="domain" description="Immunoglobulin" evidence="2">
    <location>
        <begin position="177"/>
        <end position="265"/>
    </location>
</feature>
<dbReference type="SMART" id="SM00409">
    <property type="entry name" value="IG"/>
    <property type="match status" value="2"/>
</dbReference>
<dbReference type="InterPro" id="IPR003599">
    <property type="entry name" value="Ig_sub"/>
</dbReference>
<organism evidence="3 4">
    <name type="scientific">Adineta steineri</name>
    <dbReference type="NCBI Taxonomy" id="433720"/>
    <lineage>
        <taxon>Eukaryota</taxon>
        <taxon>Metazoa</taxon>
        <taxon>Spiralia</taxon>
        <taxon>Gnathifera</taxon>
        <taxon>Rotifera</taxon>
        <taxon>Eurotatoria</taxon>
        <taxon>Bdelloidea</taxon>
        <taxon>Adinetida</taxon>
        <taxon>Adinetidae</taxon>
        <taxon>Adineta</taxon>
    </lineage>
</organism>
<dbReference type="InterPro" id="IPR013783">
    <property type="entry name" value="Ig-like_fold"/>
</dbReference>
<feature type="compositionally biased region" description="Low complexity" evidence="1">
    <location>
        <begin position="1912"/>
        <end position="1924"/>
    </location>
</feature>
<feature type="compositionally biased region" description="Basic and acidic residues" evidence="1">
    <location>
        <begin position="1874"/>
        <end position="1883"/>
    </location>
</feature>
<evidence type="ECO:0000259" key="2">
    <source>
        <dbReference type="SMART" id="SM00409"/>
    </source>
</evidence>
<feature type="compositionally biased region" description="Basic and acidic residues" evidence="1">
    <location>
        <begin position="2018"/>
        <end position="2039"/>
    </location>
</feature>